<reference evidence="1" key="1">
    <citation type="submission" date="2018-05" db="EMBL/GenBank/DDBJ databases">
        <authorList>
            <person name="Lanie J.A."/>
            <person name="Ng W.-L."/>
            <person name="Kazmierczak K.M."/>
            <person name="Andrzejewski T.M."/>
            <person name="Davidsen T.M."/>
            <person name="Wayne K.J."/>
            <person name="Tettelin H."/>
            <person name="Glass J.I."/>
            <person name="Rusch D."/>
            <person name="Podicherti R."/>
            <person name="Tsui H.-C.T."/>
            <person name="Winkler M.E."/>
        </authorList>
    </citation>
    <scope>NUCLEOTIDE SEQUENCE</scope>
</reference>
<dbReference type="EMBL" id="UINC01227163">
    <property type="protein sequence ID" value="SVE57936.1"/>
    <property type="molecule type" value="Genomic_DNA"/>
</dbReference>
<gene>
    <name evidence="1" type="ORF">METZ01_LOCUS510790</name>
</gene>
<organism evidence="1">
    <name type="scientific">marine metagenome</name>
    <dbReference type="NCBI Taxonomy" id="408172"/>
    <lineage>
        <taxon>unclassified sequences</taxon>
        <taxon>metagenomes</taxon>
        <taxon>ecological metagenomes</taxon>
    </lineage>
</organism>
<evidence type="ECO:0000313" key="1">
    <source>
        <dbReference type="EMBL" id="SVE57936.1"/>
    </source>
</evidence>
<name>A0A383EM38_9ZZZZ</name>
<sequence length="72" mass="8456">MEKEKNQDELTIEIGTNGQEAYETLVEWVKTVPKTINELKKNGTEEDLKTYQMQIKMVLDKLKQIELKLDND</sequence>
<proteinExistence type="predicted"/>
<accession>A0A383EM38</accession>
<protein>
    <submittedName>
        <fullName evidence="1">Uncharacterized protein</fullName>
    </submittedName>
</protein>
<dbReference type="AlphaFoldDB" id="A0A383EM38"/>